<proteinExistence type="predicted"/>
<evidence type="ECO:0000313" key="2">
    <source>
        <dbReference type="EMBL" id="KAK4502893.1"/>
    </source>
</evidence>
<protein>
    <submittedName>
        <fullName evidence="2">Uncharacterized protein</fullName>
    </submittedName>
</protein>
<dbReference type="Pfam" id="PF19535">
    <property type="entry name" value="DUF6060"/>
    <property type="match status" value="1"/>
</dbReference>
<dbReference type="EMBL" id="JAXOVC010000004">
    <property type="protein sequence ID" value="KAK4502893.1"/>
    <property type="molecule type" value="Genomic_DNA"/>
</dbReference>
<comment type="caution">
    <text evidence="2">The sequence shown here is derived from an EMBL/GenBank/DDBJ whole genome shotgun (WGS) entry which is preliminary data.</text>
</comment>
<keyword evidence="1" id="KW-0732">Signal</keyword>
<keyword evidence="3" id="KW-1185">Reference proteome</keyword>
<reference evidence="2 3" key="1">
    <citation type="journal article" date="2023" name="G3 (Bethesda)">
        <title>A chromosome-level genome assembly of Zasmidium syzygii isolated from banana leaves.</title>
        <authorList>
            <person name="van Westerhoven A.C."/>
            <person name="Mehrabi R."/>
            <person name="Talebi R."/>
            <person name="Steentjes M.B.F."/>
            <person name="Corcolon B."/>
            <person name="Chong P.A."/>
            <person name="Kema G.H.J."/>
            <person name="Seidl M.F."/>
        </authorList>
    </citation>
    <scope>NUCLEOTIDE SEQUENCE [LARGE SCALE GENOMIC DNA]</scope>
    <source>
        <strain evidence="2 3">P124</strain>
    </source>
</reference>
<feature type="chain" id="PRO_5045043953" evidence="1">
    <location>
        <begin position="19"/>
        <end position="297"/>
    </location>
</feature>
<dbReference type="InterPro" id="IPR045702">
    <property type="entry name" value="DUF6060"/>
</dbReference>
<name>A0ABR0ENX8_ZASCE</name>
<evidence type="ECO:0000313" key="3">
    <source>
        <dbReference type="Proteomes" id="UP001305779"/>
    </source>
</evidence>
<dbReference type="Proteomes" id="UP001305779">
    <property type="component" value="Unassembled WGS sequence"/>
</dbReference>
<organism evidence="2 3">
    <name type="scientific">Zasmidium cellare</name>
    <name type="common">Wine cellar mold</name>
    <name type="synonym">Racodium cellare</name>
    <dbReference type="NCBI Taxonomy" id="395010"/>
    <lineage>
        <taxon>Eukaryota</taxon>
        <taxon>Fungi</taxon>
        <taxon>Dikarya</taxon>
        <taxon>Ascomycota</taxon>
        <taxon>Pezizomycotina</taxon>
        <taxon>Dothideomycetes</taxon>
        <taxon>Dothideomycetidae</taxon>
        <taxon>Mycosphaerellales</taxon>
        <taxon>Mycosphaerellaceae</taxon>
        <taxon>Zasmidium</taxon>
    </lineage>
</organism>
<accession>A0ABR0ENX8</accession>
<gene>
    <name evidence="2" type="ORF">PRZ48_006319</name>
</gene>
<evidence type="ECO:0000256" key="1">
    <source>
        <dbReference type="SAM" id="SignalP"/>
    </source>
</evidence>
<sequence length="297" mass="30775">MRSQPIFSSALLLAVAQAGVIVVPRAGPDMCPATIIDEEGRNATYAANVRYFADGDCTVQLTHDCFYTVVQSDPPGSYVCGATTAPNKTPYYAQVEDSPFPSIQILYTQDQSCPPSGPGAVFATLIDGNSCVEMNKAAPGIGVSIYPQGGAGIAKRDNPSCSGFTIDSQQTSESQSVQVSNIIDCTNGASGGCMITESEEHTTSVSTMYSATAGGGIEGVFDVMATFGMDFTDSSSTSVQQGFSIQAGQKGYLSAYSAAVLFKGTFTGCSSGDANQPGQALVIRNNAFTYTVVNTGS</sequence>
<feature type="signal peptide" evidence="1">
    <location>
        <begin position="1"/>
        <end position="18"/>
    </location>
</feature>